<dbReference type="OrthoDB" id="9782798at2"/>
<dbReference type="Pfam" id="PF00015">
    <property type="entry name" value="MCPsignal"/>
    <property type="match status" value="1"/>
</dbReference>
<proteinExistence type="inferred from homology"/>
<reference evidence="9" key="1">
    <citation type="submission" date="2017-06" db="EMBL/GenBank/DDBJ databases">
        <title>Whole genome sequence of Laribacter hongkongensis LHGZ1.</title>
        <authorList>
            <person name="Chen D."/>
            <person name="Wu H."/>
            <person name="Chen J."/>
        </authorList>
    </citation>
    <scope>NUCLEOTIDE SEQUENCE [LARGE SCALE GENOMIC DNA]</scope>
    <source>
        <strain evidence="9">LHGZ1</strain>
    </source>
</reference>
<sequence length="660" mass="71230">MINLSIRARLLLLVAFPVVLLLIYIGIDLRENYRLMHEMEETAVLTGFSGVSNDLVHSLQAERGRSVGWLNGHADRKPIEDTRADTDRAQAALNDFIRTAELPAAIRSDLGSLQNDLATLAALRQSVDDKSISPADSLARYTKAIDSLFRFVTVLQQNSSDPVLARDVSAMLGLLCQKEFAGRERAMINGALAAGSFAPGSRDRAMLGLGQQQACQSQFERFAESFMVEAYTMIRTTPEYSGSIGLRERILAPDADLAALGIPAAEWFRQSSLHIDAIKGMLDTVALTLQAKVAQRVEETRTHLLIGTGIALGLLVVLAVLLTMTLRSILSPIRRLQQLMDRMSDTFDLSARANIRGTHEVARMARSFDRLVDAFEQAVGDVENNARFLSGAAGQLAQISQQASQASSAQTESSCQIAAATEEMSTGIACVVDNAKASESNAQAAREMAERGVSSMAHTAEEIRRTADQVKDTAVLIDTLHERSQAISQIIVAIRDIADQTNLLALNAAIEAARAGEQGRGFAVVADEVRKLAERTSSATLEITSLIGAIRSDTDRVAAGMGDASRQMHQGLELLGESSAALARIRETAEETLAKNSEISMAMQEQSHTSNDVAGNIQRIAEQNEQTSRLVAESAEIAGSLSQTASQLEALVGRFRITRG</sequence>
<feature type="transmembrane region" description="Helical" evidence="5">
    <location>
        <begin position="6"/>
        <end position="27"/>
    </location>
</feature>
<accession>A0A248LG17</accession>
<evidence type="ECO:0000313" key="8">
    <source>
        <dbReference type="EMBL" id="ASJ23425.1"/>
    </source>
</evidence>
<keyword evidence="2 4" id="KW-0807">Transducer</keyword>
<feature type="transmembrane region" description="Helical" evidence="5">
    <location>
        <begin position="304"/>
        <end position="326"/>
    </location>
</feature>
<dbReference type="InterPro" id="IPR003660">
    <property type="entry name" value="HAMP_dom"/>
</dbReference>
<dbReference type="PROSITE" id="PS50885">
    <property type="entry name" value="HAMP"/>
    <property type="match status" value="1"/>
</dbReference>
<dbReference type="FunFam" id="1.10.287.950:FF:000001">
    <property type="entry name" value="Methyl-accepting chemotaxis sensory transducer"/>
    <property type="match status" value="1"/>
</dbReference>
<dbReference type="CDD" id="cd11386">
    <property type="entry name" value="MCP_signal"/>
    <property type="match status" value="1"/>
</dbReference>
<comment type="subcellular location">
    <subcellularLocation>
        <location evidence="1">Membrane</location>
    </subcellularLocation>
</comment>
<name>A0A248LG17_9NEIS</name>
<evidence type="ECO:0000256" key="5">
    <source>
        <dbReference type="SAM" id="Phobius"/>
    </source>
</evidence>
<keyword evidence="5" id="KW-1133">Transmembrane helix</keyword>
<dbReference type="InterPro" id="IPR013587">
    <property type="entry name" value="Nitrate/nitrite_sensing"/>
</dbReference>
<keyword evidence="5" id="KW-0472">Membrane</keyword>
<dbReference type="GO" id="GO:0007165">
    <property type="term" value="P:signal transduction"/>
    <property type="evidence" value="ECO:0007669"/>
    <property type="project" value="UniProtKB-KW"/>
</dbReference>
<dbReference type="SUPFAM" id="SSF58104">
    <property type="entry name" value="Methyl-accepting chemotaxis protein (MCP) signaling domain"/>
    <property type="match status" value="1"/>
</dbReference>
<dbReference type="GO" id="GO:0006935">
    <property type="term" value="P:chemotaxis"/>
    <property type="evidence" value="ECO:0007669"/>
    <property type="project" value="UniProtKB-ARBA"/>
</dbReference>
<dbReference type="PROSITE" id="PS50111">
    <property type="entry name" value="CHEMOTAXIS_TRANSDUC_2"/>
    <property type="match status" value="1"/>
</dbReference>
<protein>
    <submittedName>
        <fullName evidence="8">Putative methyl-accepting chemotaxis protein</fullName>
    </submittedName>
</protein>
<dbReference type="Pfam" id="PF00672">
    <property type="entry name" value="HAMP"/>
    <property type="match status" value="1"/>
</dbReference>
<dbReference type="InterPro" id="IPR004089">
    <property type="entry name" value="MCPsignal_dom"/>
</dbReference>
<dbReference type="EMBL" id="CP022115">
    <property type="protein sequence ID" value="ASJ23425.1"/>
    <property type="molecule type" value="Genomic_DNA"/>
</dbReference>
<evidence type="ECO:0000256" key="4">
    <source>
        <dbReference type="PROSITE-ProRule" id="PRU00284"/>
    </source>
</evidence>
<dbReference type="RefSeq" id="WP_088860087.1">
    <property type="nucleotide sequence ID" value="NZ_CP022115.1"/>
</dbReference>
<evidence type="ECO:0000259" key="7">
    <source>
        <dbReference type="PROSITE" id="PS50885"/>
    </source>
</evidence>
<feature type="domain" description="HAMP" evidence="7">
    <location>
        <begin position="327"/>
        <end position="380"/>
    </location>
</feature>
<dbReference type="Gene3D" id="1.10.287.950">
    <property type="entry name" value="Methyl-accepting chemotaxis protein"/>
    <property type="match status" value="1"/>
</dbReference>
<evidence type="ECO:0000313" key="9">
    <source>
        <dbReference type="Proteomes" id="UP000197424"/>
    </source>
</evidence>
<dbReference type="PANTHER" id="PTHR32089:SF112">
    <property type="entry name" value="LYSOZYME-LIKE PROTEIN-RELATED"/>
    <property type="match status" value="1"/>
</dbReference>
<gene>
    <name evidence="8" type="ORF">LHGZ1_0594</name>
</gene>
<dbReference type="Proteomes" id="UP000197424">
    <property type="component" value="Chromosome"/>
</dbReference>
<feature type="domain" description="Methyl-accepting transducer" evidence="6">
    <location>
        <begin position="385"/>
        <end position="621"/>
    </location>
</feature>
<dbReference type="SMART" id="SM00283">
    <property type="entry name" value="MA"/>
    <property type="match status" value="1"/>
</dbReference>
<dbReference type="Pfam" id="PF08376">
    <property type="entry name" value="NIT"/>
    <property type="match status" value="1"/>
</dbReference>
<dbReference type="SMART" id="SM00304">
    <property type="entry name" value="HAMP"/>
    <property type="match status" value="1"/>
</dbReference>
<dbReference type="CDD" id="cd06225">
    <property type="entry name" value="HAMP"/>
    <property type="match status" value="1"/>
</dbReference>
<evidence type="ECO:0000259" key="6">
    <source>
        <dbReference type="PROSITE" id="PS50111"/>
    </source>
</evidence>
<evidence type="ECO:0000256" key="3">
    <source>
        <dbReference type="ARBA" id="ARBA00029447"/>
    </source>
</evidence>
<comment type="similarity">
    <text evidence="3">Belongs to the methyl-accepting chemotaxis (MCP) protein family.</text>
</comment>
<evidence type="ECO:0000256" key="2">
    <source>
        <dbReference type="ARBA" id="ARBA00023224"/>
    </source>
</evidence>
<keyword evidence="5" id="KW-0812">Transmembrane</keyword>
<dbReference type="GO" id="GO:0016020">
    <property type="term" value="C:membrane"/>
    <property type="evidence" value="ECO:0007669"/>
    <property type="project" value="UniProtKB-SubCell"/>
</dbReference>
<evidence type="ECO:0000256" key="1">
    <source>
        <dbReference type="ARBA" id="ARBA00004370"/>
    </source>
</evidence>
<organism evidence="8 9">
    <name type="scientific">Laribacter hongkongensis</name>
    <dbReference type="NCBI Taxonomy" id="168471"/>
    <lineage>
        <taxon>Bacteria</taxon>
        <taxon>Pseudomonadati</taxon>
        <taxon>Pseudomonadota</taxon>
        <taxon>Betaproteobacteria</taxon>
        <taxon>Neisseriales</taxon>
        <taxon>Aquaspirillaceae</taxon>
        <taxon>Laribacter</taxon>
    </lineage>
</organism>
<dbReference type="AlphaFoldDB" id="A0A248LG17"/>
<dbReference type="PANTHER" id="PTHR32089">
    <property type="entry name" value="METHYL-ACCEPTING CHEMOTAXIS PROTEIN MCPB"/>
    <property type="match status" value="1"/>
</dbReference>